<evidence type="ECO:0000256" key="4">
    <source>
        <dbReference type="ARBA" id="ARBA00022840"/>
    </source>
</evidence>
<evidence type="ECO:0000259" key="6">
    <source>
        <dbReference type="Pfam" id="PF13087"/>
    </source>
</evidence>
<dbReference type="PANTHER" id="PTHR10887:SF495">
    <property type="entry name" value="HELICASE SENATAXIN ISOFORM X1-RELATED"/>
    <property type="match status" value="1"/>
</dbReference>
<dbReference type="GO" id="GO:0005694">
    <property type="term" value="C:chromosome"/>
    <property type="evidence" value="ECO:0007669"/>
    <property type="project" value="UniProtKB-ARBA"/>
</dbReference>
<dbReference type="InterPro" id="IPR041679">
    <property type="entry name" value="DNA2/NAM7-like_C"/>
</dbReference>
<keyword evidence="9" id="KW-1185">Reference proteome</keyword>
<dbReference type="AlphaFoldDB" id="A0A815XRG1"/>
<dbReference type="InterPro" id="IPR027417">
    <property type="entry name" value="P-loop_NTPase"/>
</dbReference>
<keyword evidence="3" id="KW-0347">Helicase</keyword>
<dbReference type="InterPro" id="IPR047187">
    <property type="entry name" value="SF1_C_Upf1"/>
</dbReference>
<feature type="non-terminal residue" evidence="7">
    <location>
        <position position="1"/>
    </location>
</feature>
<dbReference type="FunFam" id="3.40.50.300:FF:000326">
    <property type="entry name" value="P-loop containing nucleoside triphosphate hydrolase"/>
    <property type="match status" value="1"/>
</dbReference>
<name>A0A815XRG1_9BILA</name>
<proteinExistence type="predicted"/>
<dbReference type="GO" id="GO:0004386">
    <property type="term" value="F:helicase activity"/>
    <property type="evidence" value="ECO:0007669"/>
    <property type="project" value="UniProtKB-KW"/>
</dbReference>
<reference evidence="7" key="1">
    <citation type="submission" date="2021-02" db="EMBL/GenBank/DDBJ databases">
        <authorList>
            <person name="Nowell W R."/>
        </authorList>
    </citation>
    <scope>NUCLEOTIDE SEQUENCE</scope>
</reference>
<evidence type="ECO:0000256" key="1">
    <source>
        <dbReference type="ARBA" id="ARBA00022741"/>
    </source>
</evidence>
<dbReference type="SUPFAM" id="SSF52540">
    <property type="entry name" value="P-loop containing nucleoside triphosphate hydrolases"/>
    <property type="match status" value="1"/>
</dbReference>
<dbReference type="Proteomes" id="UP000681722">
    <property type="component" value="Unassembled WGS sequence"/>
</dbReference>
<evidence type="ECO:0000259" key="5">
    <source>
        <dbReference type="Pfam" id="PF13086"/>
    </source>
</evidence>
<sequence>DLLIPFRFGCTRLILVGDPQQLSPCVLSDAGKMSNLSQSLHFRLDKIFNSISCESKPSIMLRVQYRMLPEIALFPNEYFYNGKLTNGGTHQHYPLKPLFYFNIETLSHKYDVYKSVYNTTEAKILSQFCRLIILHLSGNNYETWKAIRSDDETIIKTQQRIGIITPYNGQVRKIQNQLKNLNIYYTEMGSVDSFQGKEKDIILISTVRCKNAGFLNIENRLNVMLTRAKYGQYIFGNLTHLKQYNGWKELIDSGTQQTLNIDNTMSFDIVKMFRSLFIS</sequence>
<evidence type="ECO:0008006" key="10">
    <source>
        <dbReference type="Google" id="ProtNLM"/>
    </source>
</evidence>
<dbReference type="EMBL" id="CAJOBC010094080">
    <property type="protein sequence ID" value="CAF4422075.1"/>
    <property type="molecule type" value="Genomic_DNA"/>
</dbReference>
<accession>A0A815XRG1</accession>
<dbReference type="Pfam" id="PF13086">
    <property type="entry name" value="AAA_11"/>
    <property type="match status" value="1"/>
</dbReference>
<feature type="domain" description="DNA2/NAM7 helicase helicase" evidence="5">
    <location>
        <begin position="2"/>
        <end position="28"/>
    </location>
</feature>
<dbReference type="InterPro" id="IPR045055">
    <property type="entry name" value="DNA2/NAM7-like"/>
</dbReference>
<feature type="domain" description="DNA2/NAM7 helicase-like C-terminal" evidence="6">
    <location>
        <begin position="48"/>
        <end position="237"/>
    </location>
</feature>
<keyword evidence="2" id="KW-0378">Hydrolase</keyword>
<keyword evidence="4" id="KW-0067">ATP-binding</keyword>
<keyword evidence="1" id="KW-0547">Nucleotide-binding</keyword>
<evidence type="ECO:0000256" key="3">
    <source>
        <dbReference type="ARBA" id="ARBA00022806"/>
    </source>
</evidence>
<dbReference type="GO" id="GO:0005524">
    <property type="term" value="F:ATP binding"/>
    <property type="evidence" value="ECO:0007669"/>
    <property type="project" value="UniProtKB-KW"/>
</dbReference>
<dbReference type="EMBL" id="CAJNOQ010028330">
    <property type="protein sequence ID" value="CAF1560619.1"/>
    <property type="molecule type" value="Genomic_DNA"/>
</dbReference>
<comment type="caution">
    <text evidence="7">The sequence shown here is derived from an EMBL/GenBank/DDBJ whole genome shotgun (WGS) entry which is preliminary data.</text>
</comment>
<organism evidence="7 9">
    <name type="scientific">Didymodactylos carnosus</name>
    <dbReference type="NCBI Taxonomy" id="1234261"/>
    <lineage>
        <taxon>Eukaryota</taxon>
        <taxon>Metazoa</taxon>
        <taxon>Spiralia</taxon>
        <taxon>Gnathifera</taxon>
        <taxon>Rotifera</taxon>
        <taxon>Eurotatoria</taxon>
        <taxon>Bdelloidea</taxon>
        <taxon>Philodinida</taxon>
        <taxon>Philodinidae</taxon>
        <taxon>Didymodactylos</taxon>
    </lineage>
</organism>
<evidence type="ECO:0000313" key="9">
    <source>
        <dbReference type="Proteomes" id="UP000663829"/>
    </source>
</evidence>
<dbReference type="OrthoDB" id="2285229at2759"/>
<dbReference type="Proteomes" id="UP000663829">
    <property type="component" value="Unassembled WGS sequence"/>
</dbReference>
<evidence type="ECO:0000313" key="7">
    <source>
        <dbReference type="EMBL" id="CAF1560619.1"/>
    </source>
</evidence>
<evidence type="ECO:0000256" key="2">
    <source>
        <dbReference type="ARBA" id="ARBA00022801"/>
    </source>
</evidence>
<dbReference type="GO" id="GO:0016787">
    <property type="term" value="F:hydrolase activity"/>
    <property type="evidence" value="ECO:0007669"/>
    <property type="project" value="UniProtKB-KW"/>
</dbReference>
<dbReference type="CDD" id="cd18808">
    <property type="entry name" value="SF1_C_Upf1"/>
    <property type="match status" value="1"/>
</dbReference>
<dbReference type="Gene3D" id="3.40.50.300">
    <property type="entry name" value="P-loop containing nucleotide triphosphate hydrolases"/>
    <property type="match status" value="2"/>
</dbReference>
<protein>
    <recommendedName>
        <fullName evidence="10">Helicase</fullName>
    </recommendedName>
</protein>
<dbReference type="InterPro" id="IPR041677">
    <property type="entry name" value="DNA2/NAM7_AAA_11"/>
</dbReference>
<dbReference type="PANTHER" id="PTHR10887">
    <property type="entry name" value="DNA2/NAM7 HELICASE FAMILY"/>
    <property type="match status" value="1"/>
</dbReference>
<gene>
    <name evidence="7" type="ORF">GPM918_LOCUS39741</name>
    <name evidence="8" type="ORF">SRO942_LOCUS40638</name>
</gene>
<evidence type="ECO:0000313" key="8">
    <source>
        <dbReference type="EMBL" id="CAF4422075.1"/>
    </source>
</evidence>
<dbReference type="Pfam" id="PF13087">
    <property type="entry name" value="AAA_12"/>
    <property type="match status" value="1"/>
</dbReference>